<reference evidence="2 3" key="1">
    <citation type="journal article" date="2021" name="BMC Genomics">
        <title>Datura genome reveals duplications of psychoactive alkaloid biosynthetic genes and high mutation rate following tissue culture.</title>
        <authorList>
            <person name="Rajewski A."/>
            <person name="Carter-House D."/>
            <person name="Stajich J."/>
            <person name="Litt A."/>
        </authorList>
    </citation>
    <scope>NUCLEOTIDE SEQUENCE [LARGE SCALE GENOMIC DNA]</scope>
    <source>
        <strain evidence="2">AR-01</strain>
    </source>
</reference>
<dbReference type="Proteomes" id="UP000823775">
    <property type="component" value="Unassembled WGS sequence"/>
</dbReference>
<dbReference type="InterPro" id="IPR055290">
    <property type="entry name" value="At3g26010-like"/>
</dbReference>
<evidence type="ECO:0000313" key="2">
    <source>
        <dbReference type="EMBL" id="MCD7451898.1"/>
    </source>
</evidence>
<keyword evidence="3" id="KW-1185">Reference proteome</keyword>
<organism evidence="2 3">
    <name type="scientific">Datura stramonium</name>
    <name type="common">Jimsonweed</name>
    <name type="synonym">Common thornapple</name>
    <dbReference type="NCBI Taxonomy" id="4076"/>
    <lineage>
        <taxon>Eukaryota</taxon>
        <taxon>Viridiplantae</taxon>
        <taxon>Streptophyta</taxon>
        <taxon>Embryophyta</taxon>
        <taxon>Tracheophyta</taxon>
        <taxon>Spermatophyta</taxon>
        <taxon>Magnoliopsida</taxon>
        <taxon>eudicotyledons</taxon>
        <taxon>Gunneridae</taxon>
        <taxon>Pentapetalae</taxon>
        <taxon>asterids</taxon>
        <taxon>lamiids</taxon>
        <taxon>Solanales</taxon>
        <taxon>Solanaceae</taxon>
        <taxon>Solanoideae</taxon>
        <taxon>Datureae</taxon>
        <taxon>Datura</taxon>
    </lineage>
</organism>
<dbReference type="InterPro" id="IPR013187">
    <property type="entry name" value="F-box-assoc_dom_typ3"/>
</dbReference>
<name>A0ABS8RYT1_DATST</name>
<dbReference type="InterPro" id="IPR017451">
    <property type="entry name" value="F-box-assoc_interact_dom"/>
</dbReference>
<sequence length="417" mass="48947">MKIKISRLSSFSANQVFSNEELLIEIFLRLPAKSLLRCKCVSKKWNSLIDSPEFTRLRVPCFNPARGLFLHCSSFLINPFHQFVPFTLENPIPAPFHKLTFVDDPSGIRILQSCNGLLLCCSFRVHEPNINYYVYNPTTQQFVTLPRPGGSRQISRAVLGMKLAFDPWKSPNYKVVCIRFSDEFFPDDQHYQIEIYSSQTKKWRVSGPPFLARYDIGFTYTGVYWNGAIYWECGDNSLRFNVEQEKLEKFPMPCIGRSWDDHEESRVAYYGESCGYLHLVQVYSRHKLAFFNIYEMKTDGTEWFLKYQVNVEGVVDAFPCIIRRYLEPTDWHYLAMAVLCVVRGEKEEDAFMVLHIPKMVKRYNLTDYTFQKLCEFDNTSSIQDNQFQDEDEDYELPVSLEFRSFSAFQYIESLFCL</sequence>
<dbReference type="Pfam" id="PF08268">
    <property type="entry name" value="FBA_3"/>
    <property type="match status" value="1"/>
</dbReference>
<accession>A0ABS8RYT1</accession>
<evidence type="ECO:0000259" key="1">
    <source>
        <dbReference type="SMART" id="SM00256"/>
    </source>
</evidence>
<gene>
    <name evidence="2" type="ORF">HAX54_013923</name>
</gene>
<feature type="domain" description="F-box" evidence="1">
    <location>
        <begin position="20"/>
        <end position="58"/>
    </location>
</feature>
<dbReference type="SMART" id="SM00256">
    <property type="entry name" value="FBOX"/>
    <property type="match status" value="1"/>
</dbReference>
<dbReference type="NCBIfam" id="TIGR01640">
    <property type="entry name" value="F_box_assoc_1"/>
    <property type="match status" value="1"/>
</dbReference>
<dbReference type="InterPro" id="IPR001810">
    <property type="entry name" value="F-box_dom"/>
</dbReference>
<dbReference type="InterPro" id="IPR036047">
    <property type="entry name" value="F-box-like_dom_sf"/>
</dbReference>
<dbReference type="SUPFAM" id="SSF81383">
    <property type="entry name" value="F-box domain"/>
    <property type="match status" value="1"/>
</dbReference>
<dbReference type="PANTHER" id="PTHR35546">
    <property type="entry name" value="F-BOX PROTEIN INTERACTION DOMAIN PROTEIN-RELATED"/>
    <property type="match status" value="1"/>
</dbReference>
<comment type="caution">
    <text evidence="2">The sequence shown here is derived from an EMBL/GenBank/DDBJ whole genome shotgun (WGS) entry which is preliminary data.</text>
</comment>
<dbReference type="Gene3D" id="1.20.1280.50">
    <property type="match status" value="1"/>
</dbReference>
<proteinExistence type="predicted"/>
<dbReference type="CDD" id="cd22157">
    <property type="entry name" value="F-box_AtFBW1-like"/>
    <property type="match status" value="1"/>
</dbReference>
<dbReference type="EMBL" id="JACEIK010000185">
    <property type="protein sequence ID" value="MCD7451898.1"/>
    <property type="molecule type" value="Genomic_DNA"/>
</dbReference>
<dbReference type="Pfam" id="PF00646">
    <property type="entry name" value="F-box"/>
    <property type="match status" value="1"/>
</dbReference>
<evidence type="ECO:0000313" key="3">
    <source>
        <dbReference type="Proteomes" id="UP000823775"/>
    </source>
</evidence>
<protein>
    <recommendedName>
        <fullName evidence="1">F-box domain-containing protein</fullName>
    </recommendedName>
</protein>
<dbReference type="PANTHER" id="PTHR35546:SF112">
    <property type="entry name" value="F-BOX PROTEIN"/>
    <property type="match status" value="1"/>
</dbReference>